<evidence type="ECO:0000313" key="10">
    <source>
        <dbReference type="Proteomes" id="UP000242763"/>
    </source>
</evidence>
<dbReference type="InterPro" id="IPR002781">
    <property type="entry name" value="TM_pro_TauE-like"/>
</dbReference>
<evidence type="ECO:0000256" key="8">
    <source>
        <dbReference type="RuleBase" id="RU363041"/>
    </source>
</evidence>
<dbReference type="Pfam" id="PF01925">
    <property type="entry name" value="TauE"/>
    <property type="match status" value="1"/>
</dbReference>
<evidence type="ECO:0000256" key="3">
    <source>
        <dbReference type="ARBA" id="ARBA00022448"/>
    </source>
</evidence>
<dbReference type="PANTHER" id="PTHR30269">
    <property type="entry name" value="TRANSMEMBRANE PROTEIN YFCA"/>
    <property type="match status" value="1"/>
</dbReference>
<sequence length="247" mass="25827">MWEFALLSIAAFFAGVLNTVAGGGTFLTFPALVFTGVPVVAANATSTVAVFPGYFGGALGFRKEIAAFDRKRLVRIVGFTAIGGLIGSLLLLVSSNEAFSFVVPFLLAAATLAFAYGAKIQAWASRHAAARPDGAVSTLLVSVYGGYFNGGLGIVLLALFSLWGMRDMNEMNALKNFLSLILSAISVATFAFAGIVAWPQAVVMMVAATIGGYVGAPLARALPQRVVRGTVIVVGALMSLIFFLRLF</sequence>
<keyword evidence="4 8" id="KW-1003">Cell membrane</keyword>
<comment type="subcellular location">
    <subcellularLocation>
        <location evidence="1 8">Cell membrane</location>
        <topology evidence="1 8">Multi-pass membrane protein</topology>
    </subcellularLocation>
</comment>
<keyword evidence="10" id="KW-1185">Reference proteome</keyword>
<evidence type="ECO:0000256" key="4">
    <source>
        <dbReference type="ARBA" id="ARBA00022475"/>
    </source>
</evidence>
<organism evidence="9 10">
    <name type="scientific">Aquamicrobium aerolatum DSM 21857</name>
    <dbReference type="NCBI Taxonomy" id="1121003"/>
    <lineage>
        <taxon>Bacteria</taxon>
        <taxon>Pseudomonadati</taxon>
        <taxon>Pseudomonadota</taxon>
        <taxon>Alphaproteobacteria</taxon>
        <taxon>Hyphomicrobiales</taxon>
        <taxon>Phyllobacteriaceae</taxon>
        <taxon>Aerobium</taxon>
    </lineage>
</organism>
<dbReference type="STRING" id="1121003.SAMN03080618_00983"/>
<dbReference type="EMBL" id="FORF01000004">
    <property type="protein sequence ID" value="SFI63267.1"/>
    <property type="molecule type" value="Genomic_DNA"/>
</dbReference>
<feature type="transmembrane region" description="Helical" evidence="8">
    <location>
        <begin position="73"/>
        <end position="92"/>
    </location>
</feature>
<evidence type="ECO:0000256" key="7">
    <source>
        <dbReference type="ARBA" id="ARBA00023136"/>
    </source>
</evidence>
<name>A0A1I3JSP6_9HYPH</name>
<dbReference type="OrthoDB" id="9807082at2"/>
<dbReference type="InterPro" id="IPR052017">
    <property type="entry name" value="TSUP"/>
</dbReference>
<evidence type="ECO:0000256" key="5">
    <source>
        <dbReference type="ARBA" id="ARBA00022692"/>
    </source>
</evidence>
<dbReference type="Proteomes" id="UP000242763">
    <property type="component" value="Unassembled WGS sequence"/>
</dbReference>
<dbReference type="RefSeq" id="WP_091519300.1">
    <property type="nucleotide sequence ID" value="NZ_FORF01000004.1"/>
</dbReference>
<feature type="transmembrane region" description="Helical" evidence="8">
    <location>
        <begin position="98"/>
        <end position="118"/>
    </location>
</feature>
<evidence type="ECO:0000256" key="2">
    <source>
        <dbReference type="ARBA" id="ARBA00009142"/>
    </source>
</evidence>
<keyword evidence="6 8" id="KW-1133">Transmembrane helix</keyword>
<keyword evidence="7 8" id="KW-0472">Membrane</keyword>
<reference evidence="10" key="1">
    <citation type="submission" date="2016-10" db="EMBL/GenBank/DDBJ databases">
        <authorList>
            <person name="Varghese N."/>
            <person name="Submissions S."/>
        </authorList>
    </citation>
    <scope>NUCLEOTIDE SEQUENCE [LARGE SCALE GENOMIC DNA]</scope>
    <source>
        <strain evidence="10">DSM 21857</strain>
    </source>
</reference>
<dbReference type="AlphaFoldDB" id="A0A1I3JSP6"/>
<keyword evidence="5 8" id="KW-0812">Transmembrane</keyword>
<comment type="similarity">
    <text evidence="2 8">Belongs to the 4-toluene sulfonate uptake permease (TSUP) (TC 2.A.102) family.</text>
</comment>
<feature type="transmembrane region" description="Helical" evidence="8">
    <location>
        <begin position="32"/>
        <end position="61"/>
    </location>
</feature>
<proteinExistence type="inferred from homology"/>
<evidence type="ECO:0000256" key="1">
    <source>
        <dbReference type="ARBA" id="ARBA00004651"/>
    </source>
</evidence>
<feature type="transmembrane region" description="Helical" evidence="8">
    <location>
        <begin position="226"/>
        <end position="244"/>
    </location>
</feature>
<evidence type="ECO:0000313" key="9">
    <source>
        <dbReference type="EMBL" id="SFI63267.1"/>
    </source>
</evidence>
<feature type="transmembrane region" description="Helical" evidence="8">
    <location>
        <begin position="177"/>
        <end position="195"/>
    </location>
</feature>
<gene>
    <name evidence="9" type="ORF">SAMN03080618_00983</name>
</gene>
<dbReference type="GO" id="GO:0005886">
    <property type="term" value="C:plasma membrane"/>
    <property type="evidence" value="ECO:0007669"/>
    <property type="project" value="UniProtKB-SubCell"/>
</dbReference>
<dbReference type="PANTHER" id="PTHR30269:SF0">
    <property type="entry name" value="MEMBRANE TRANSPORTER PROTEIN YFCA-RELATED"/>
    <property type="match status" value="1"/>
</dbReference>
<accession>A0A1I3JSP6</accession>
<evidence type="ECO:0000256" key="6">
    <source>
        <dbReference type="ARBA" id="ARBA00022989"/>
    </source>
</evidence>
<keyword evidence="3" id="KW-0813">Transport</keyword>
<feature type="transmembrane region" description="Helical" evidence="8">
    <location>
        <begin position="202"/>
        <end position="220"/>
    </location>
</feature>
<protein>
    <recommendedName>
        <fullName evidence="8">Probable membrane transporter protein</fullName>
    </recommendedName>
</protein>
<feature type="transmembrane region" description="Helical" evidence="8">
    <location>
        <begin position="139"/>
        <end position="165"/>
    </location>
</feature>